<evidence type="ECO:0000313" key="2">
    <source>
        <dbReference type="Proteomes" id="UP001164250"/>
    </source>
</evidence>
<reference evidence="2" key="1">
    <citation type="journal article" date="2023" name="G3 (Bethesda)">
        <title>Genome assembly and association tests identify interacting loci associated with vigor, precocity, and sex in interspecific pistachio rootstocks.</title>
        <authorList>
            <person name="Palmer W."/>
            <person name="Jacygrad E."/>
            <person name="Sagayaradj S."/>
            <person name="Cavanaugh K."/>
            <person name="Han R."/>
            <person name="Bertier L."/>
            <person name="Beede B."/>
            <person name="Kafkas S."/>
            <person name="Golino D."/>
            <person name="Preece J."/>
            <person name="Michelmore R."/>
        </authorList>
    </citation>
    <scope>NUCLEOTIDE SEQUENCE [LARGE SCALE GENOMIC DNA]</scope>
</reference>
<protein>
    <submittedName>
        <fullName evidence="1">Uncharacterized protein</fullName>
    </submittedName>
</protein>
<comment type="caution">
    <text evidence="1">The sequence shown here is derived from an EMBL/GenBank/DDBJ whole genome shotgun (WGS) entry which is preliminary data.</text>
</comment>
<dbReference type="EMBL" id="CM047903">
    <property type="protein sequence ID" value="KAJ0092361.1"/>
    <property type="molecule type" value="Genomic_DNA"/>
</dbReference>
<organism evidence="1 2">
    <name type="scientific">Pistacia atlantica</name>
    <dbReference type="NCBI Taxonomy" id="434234"/>
    <lineage>
        <taxon>Eukaryota</taxon>
        <taxon>Viridiplantae</taxon>
        <taxon>Streptophyta</taxon>
        <taxon>Embryophyta</taxon>
        <taxon>Tracheophyta</taxon>
        <taxon>Spermatophyta</taxon>
        <taxon>Magnoliopsida</taxon>
        <taxon>eudicotyledons</taxon>
        <taxon>Gunneridae</taxon>
        <taxon>Pentapetalae</taxon>
        <taxon>rosids</taxon>
        <taxon>malvids</taxon>
        <taxon>Sapindales</taxon>
        <taxon>Anacardiaceae</taxon>
        <taxon>Pistacia</taxon>
    </lineage>
</organism>
<dbReference type="Proteomes" id="UP001164250">
    <property type="component" value="Chromosome 7"/>
</dbReference>
<evidence type="ECO:0000313" key="1">
    <source>
        <dbReference type="EMBL" id="KAJ0092361.1"/>
    </source>
</evidence>
<accession>A0ACC1B0B2</accession>
<proteinExistence type="predicted"/>
<name>A0ACC1B0B2_9ROSI</name>
<sequence>MSSIKGIFFDKSVLQMQTTRRFSCDRDSPLCFGVSYGLGLSSD</sequence>
<keyword evidence="2" id="KW-1185">Reference proteome</keyword>
<gene>
    <name evidence="1" type="ORF">Patl1_27004</name>
</gene>